<dbReference type="InterPro" id="IPR025733">
    <property type="entry name" value="PAPs_C"/>
</dbReference>
<evidence type="ECO:0000256" key="2">
    <source>
        <dbReference type="ARBA" id="ARBA00023180"/>
    </source>
</evidence>
<dbReference type="InterPro" id="IPR008963">
    <property type="entry name" value="Purple_acid_Pase-like_N"/>
</dbReference>
<dbReference type="Gene3D" id="3.60.21.10">
    <property type="match status" value="1"/>
</dbReference>
<dbReference type="AlphaFoldDB" id="A0A8S1BUF5"/>
<gene>
    <name evidence="7" type="ORF">CLODIP_2_CD07998</name>
</gene>
<evidence type="ECO:0000313" key="8">
    <source>
        <dbReference type="Proteomes" id="UP000494165"/>
    </source>
</evidence>
<dbReference type="InterPro" id="IPR029052">
    <property type="entry name" value="Metallo-depent_PP-like"/>
</dbReference>
<organism evidence="7 8">
    <name type="scientific">Cloeon dipterum</name>
    <dbReference type="NCBI Taxonomy" id="197152"/>
    <lineage>
        <taxon>Eukaryota</taxon>
        <taxon>Metazoa</taxon>
        <taxon>Ecdysozoa</taxon>
        <taxon>Arthropoda</taxon>
        <taxon>Hexapoda</taxon>
        <taxon>Insecta</taxon>
        <taxon>Pterygota</taxon>
        <taxon>Palaeoptera</taxon>
        <taxon>Ephemeroptera</taxon>
        <taxon>Pisciforma</taxon>
        <taxon>Baetidae</taxon>
        <taxon>Cloeon</taxon>
    </lineage>
</organism>
<dbReference type="InterPro" id="IPR041792">
    <property type="entry name" value="MPP_PAP"/>
</dbReference>
<keyword evidence="2" id="KW-0325">Glycoprotein</keyword>
<feature type="signal peptide" evidence="3">
    <location>
        <begin position="1"/>
        <end position="17"/>
    </location>
</feature>
<evidence type="ECO:0000259" key="5">
    <source>
        <dbReference type="Pfam" id="PF14008"/>
    </source>
</evidence>
<comment type="similarity">
    <text evidence="3">Belongs to the metallophosphoesterase superfamily. Purple acid phosphatase family.</text>
</comment>
<name>A0A8S1BUF5_9INSE</name>
<dbReference type="GO" id="GO:0003993">
    <property type="term" value="F:acid phosphatase activity"/>
    <property type="evidence" value="ECO:0007669"/>
    <property type="project" value="UniProtKB-EC"/>
</dbReference>
<feature type="domain" description="Calcineurin-like phosphoesterase" evidence="4">
    <location>
        <begin position="124"/>
        <end position="327"/>
    </location>
</feature>
<feature type="chain" id="PRO_5035968545" description="Purple acid phosphatase" evidence="3">
    <location>
        <begin position="18"/>
        <end position="427"/>
    </location>
</feature>
<sequence>MKAVLICIFFFVSICKGLVYFQPEQIHISYGDSPTQMVITWNTMDPTEDSIVEYGIGGLILKAYGNQTVFIDGGKESRMQFIHKVVLTDLTPGATYTYHCGSDLGWSEIFTFTAMKNGTDWSPRFAIYGDMGNVNAQSLPRIQEETQKGHFDAILHVGDFAYDMHSHNAKVGDEFMRQIQSIAAYVPYMTCPGNHEEAYNFSNYQARFSMPSSLNSMVYSFDIGPAHIIAISTEFYYFLEYGFKQVVFQYDWLEQDLIKANKNREERPWIITIGHRPMYCSNLNRDDCTNHETWIRSGLPFLNWFGLEDLFYKNGVDLEIWAHEHSYERLFPIYNYTMYNGSTEEPYTNYKAPVHIITGSAGCQEGREKFSKHRPEWSAFRSNDYGYARMTVHNKTHLYFEQVSDDQHGAVIDSIWMIKDQHGSYEN</sequence>
<keyword evidence="8" id="KW-1185">Reference proteome</keyword>
<dbReference type="Proteomes" id="UP000494165">
    <property type="component" value="Unassembled WGS sequence"/>
</dbReference>
<feature type="domain" description="Purple acid phosphatase N-terminal" evidence="6">
    <location>
        <begin position="23"/>
        <end position="113"/>
    </location>
</feature>
<comment type="caution">
    <text evidence="7">The sequence shown here is derived from an EMBL/GenBank/DDBJ whole genome shotgun (WGS) entry which is preliminary data.</text>
</comment>
<evidence type="ECO:0000259" key="6">
    <source>
        <dbReference type="Pfam" id="PF16656"/>
    </source>
</evidence>
<dbReference type="Pfam" id="PF16656">
    <property type="entry name" value="Pur_ac_phosph_N"/>
    <property type="match status" value="1"/>
</dbReference>
<dbReference type="InterPro" id="IPR004843">
    <property type="entry name" value="Calcineurin-like_PHP"/>
</dbReference>
<feature type="domain" description="Purple acid phosphatase C-terminal" evidence="5">
    <location>
        <begin position="352"/>
        <end position="414"/>
    </location>
</feature>
<dbReference type="PANTHER" id="PTHR45867">
    <property type="entry name" value="PURPLE ACID PHOSPHATASE"/>
    <property type="match status" value="1"/>
</dbReference>
<evidence type="ECO:0000313" key="7">
    <source>
        <dbReference type="EMBL" id="CAB3360188.1"/>
    </source>
</evidence>
<keyword evidence="1 3" id="KW-0732">Signal</keyword>
<evidence type="ECO:0000256" key="1">
    <source>
        <dbReference type="ARBA" id="ARBA00022729"/>
    </source>
</evidence>
<evidence type="ECO:0000256" key="3">
    <source>
        <dbReference type="RuleBase" id="RU361203"/>
    </source>
</evidence>
<dbReference type="Pfam" id="PF00149">
    <property type="entry name" value="Metallophos"/>
    <property type="match status" value="1"/>
</dbReference>
<reference evidence="7 8" key="1">
    <citation type="submission" date="2020-04" db="EMBL/GenBank/DDBJ databases">
        <authorList>
            <person name="Alioto T."/>
            <person name="Alioto T."/>
            <person name="Gomez Garrido J."/>
        </authorList>
    </citation>
    <scope>NUCLEOTIDE SEQUENCE [LARGE SCALE GENOMIC DNA]</scope>
</reference>
<dbReference type="GO" id="GO:0046872">
    <property type="term" value="F:metal ion binding"/>
    <property type="evidence" value="ECO:0007669"/>
    <property type="project" value="InterPro"/>
</dbReference>
<dbReference type="InterPro" id="IPR003961">
    <property type="entry name" value="FN3_dom"/>
</dbReference>
<dbReference type="SUPFAM" id="SSF56300">
    <property type="entry name" value="Metallo-dependent phosphatases"/>
    <property type="match status" value="1"/>
</dbReference>
<dbReference type="CDD" id="cd00063">
    <property type="entry name" value="FN3"/>
    <property type="match status" value="1"/>
</dbReference>
<dbReference type="OrthoDB" id="45007at2759"/>
<dbReference type="EC" id="3.1.3.2" evidence="3"/>
<dbReference type="PANTHER" id="PTHR45867:SF3">
    <property type="entry name" value="ACID PHOSPHATASE TYPE 7"/>
    <property type="match status" value="1"/>
</dbReference>
<evidence type="ECO:0000259" key="4">
    <source>
        <dbReference type="Pfam" id="PF00149"/>
    </source>
</evidence>
<dbReference type="SUPFAM" id="SSF49363">
    <property type="entry name" value="Purple acid phosphatase, N-terminal domain"/>
    <property type="match status" value="1"/>
</dbReference>
<dbReference type="CDD" id="cd00839">
    <property type="entry name" value="MPP_PAPs"/>
    <property type="match status" value="1"/>
</dbReference>
<accession>A0A8S1BUF5</accession>
<dbReference type="Pfam" id="PF14008">
    <property type="entry name" value="Metallophos_C"/>
    <property type="match status" value="1"/>
</dbReference>
<dbReference type="InterPro" id="IPR015914">
    <property type="entry name" value="PAPs_N"/>
</dbReference>
<comment type="catalytic activity">
    <reaction evidence="3">
        <text>a phosphate monoester + H2O = an alcohol + phosphate</text>
        <dbReference type="Rhea" id="RHEA:15017"/>
        <dbReference type="ChEBI" id="CHEBI:15377"/>
        <dbReference type="ChEBI" id="CHEBI:30879"/>
        <dbReference type="ChEBI" id="CHEBI:43474"/>
        <dbReference type="ChEBI" id="CHEBI:67140"/>
        <dbReference type="EC" id="3.1.3.2"/>
    </reaction>
</comment>
<proteinExistence type="inferred from homology"/>
<dbReference type="Gene3D" id="2.60.40.380">
    <property type="entry name" value="Purple acid phosphatase-like, N-terminal"/>
    <property type="match status" value="1"/>
</dbReference>
<dbReference type="EMBL" id="CADEPI010000002">
    <property type="protein sequence ID" value="CAB3360188.1"/>
    <property type="molecule type" value="Genomic_DNA"/>
</dbReference>
<keyword evidence="3" id="KW-0378">Hydrolase</keyword>
<protein>
    <recommendedName>
        <fullName evidence="3">Purple acid phosphatase</fullName>
        <ecNumber evidence="3">3.1.3.2</ecNumber>
    </recommendedName>
</protein>